<comment type="caution">
    <text evidence="1">The sequence shown here is derived from an EMBL/GenBank/DDBJ whole genome shotgun (WGS) entry which is preliminary data.</text>
</comment>
<proteinExistence type="predicted"/>
<dbReference type="AlphaFoldDB" id="A0A699PZC4"/>
<gene>
    <name evidence="1" type="ORF">Tci_827860</name>
</gene>
<protein>
    <submittedName>
        <fullName evidence="1">Uncharacterized protein</fullName>
    </submittedName>
</protein>
<organism evidence="1">
    <name type="scientific">Tanacetum cinerariifolium</name>
    <name type="common">Dalmatian daisy</name>
    <name type="synonym">Chrysanthemum cinerariifolium</name>
    <dbReference type="NCBI Taxonomy" id="118510"/>
    <lineage>
        <taxon>Eukaryota</taxon>
        <taxon>Viridiplantae</taxon>
        <taxon>Streptophyta</taxon>
        <taxon>Embryophyta</taxon>
        <taxon>Tracheophyta</taxon>
        <taxon>Spermatophyta</taxon>
        <taxon>Magnoliopsida</taxon>
        <taxon>eudicotyledons</taxon>
        <taxon>Gunneridae</taxon>
        <taxon>Pentapetalae</taxon>
        <taxon>asterids</taxon>
        <taxon>campanulids</taxon>
        <taxon>Asterales</taxon>
        <taxon>Asteraceae</taxon>
        <taxon>Asteroideae</taxon>
        <taxon>Anthemideae</taxon>
        <taxon>Anthemidinae</taxon>
        <taxon>Tanacetum</taxon>
    </lineage>
</organism>
<name>A0A699PZC4_TANCI</name>
<dbReference type="EMBL" id="BKCJ010967037">
    <property type="protein sequence ID" value="GFC55890.1"/>
    <property type="molecule type" value="Genomic_DNA"/>
</dbReference>
<accession>A0A699PZC4</accession>
<evidence type="ECO:0000313" key="1">
    <source>
        <dbReference type="EMBL" id="GFC55890.1"/>
    </source>
</evidence>
<sequence length="94" mass="10736">DIDPEIHAEIDECFAYVDALRDRGIDARVLVESVDRDEIETGVRDPVEVRVERITHPAIPEDVPKPTQEGAVQVTYEILGDLVQRNFPHESWML</sequence>
<reference evidence="1" key="1">
    <citation type="journal article" date="2019" name="Sci. Rep.">
        <title>Draft genome of Tanacetum cinerariifolium, the natural source of mosquito coil.</title>
        <authorList>
            <person name="Yamashiro T."/>
            <person name="Shiraishi A."/>
            <person name="Satake H."/>
            <person name="Nakayama K."/>
        </authorList>
    </citation>
    <scope>NUCLEOTIDE SEQUENCE</scope>
</reference>
<feature type="non-terminal residue" evidence="1">
    <location>
        <position position="1"/>
    </location>
</feature>